<accession>A0AAQ3MKE5</accession>
<sequence>WFEAEVARDCRRKRRRIGEETPTLGRIERGDEWLLVAPVGCEVADDVWDGLRGPSRRLAVRNGGRRRSKESNSNLRMERDGMTSPAVDLMRHRFADVVRPG</sequence>
<reference evidence="2 3" key="1">
    <citation type="journal article" date="2023" name="Life. Sci Alliance">
        <title>Evolutionary insights into 3D genome organization and epigenetic landscape of Vigna mungo.</title>
        <authorList>
            <person name="Junaid A."/>
            <person name="Singh B."/>
            <person name="Bhatia S."/>
        </authorList>
    </citation>
    <scope>NUCLEOTIDE SEQUENCE [LARGE SCALE GENOMIC DNA]</scope>
    <source>
        <strain evidence="2">Urdbean</strain>
    </source>
</reference>
<gene>
    <name evidence="2" type="ORF">V8G54_031598</name>
</gene>
<organism evidence="2 3">
    <name type="scientific">Vigna mungo</name>
    <name type="common">Black gram</name>
    <name type="synonym">Phaseolus mungo</name>
    <dbReference type="NCBI Taxonomy" id="3915"/>
    <lineage>
        <taxon>Eukaryota</taxon>
        <taxon>Viridiplantae</taxon>
        <taxon>Streptophyta</taxon>
        <taxon>Embryophyta</taxon>
        <taxon>Tracheophyta</taxon>
        <taxon>Spermatophyta</taxon>
        <taxon>Magnoliopsida</taxon>
        <taxon>eudicotyledons</taxon>
        <taxon>Gunneridae</taxon>
        <taxon>Pentapetalae</taxon>
        <taxon>rosids</taxon>
        <taxon>fabids</taxon>
        <taxon>Fabales</taxon>
        <taxon>Fabaceae</taxon>
        <taxon>Papilionoideae</taxon>
        <taxon>50 kb inversion clade</taxon>
        <taxon>NPAAA clade</taxon>
        <taxon>indigoferoid/millettioid clade</taxon>
        <taxon>Phaseoleae</taxon>
        <taxon>Vigna</taxon>
    </lineage>
</organism>
<dbReference type="EMBL" id="CP144691">
    <property type="protein sequence ID" value="WVY92510.1"/>
    <property type="molecule type" value="Genomic_DNA"/>
</dbReference>
<dbReference type="AlphaFoldDB" id="A0AAQ3MKE5"/>
<dbReference type="Proteomes" id="UP001374535">
    <property type="component" value="Chromosome 10"/>
</dbReference>
<feature type="non-terminal residue" evidence="2">
    <location>
        <position position="1"/>
    </location>
</feature>
<feature type="compositionally biased region" description="Basic residues" evidence="1">
    <location>
        <begin position="59"/>
        <end position="68"/>
    </location>
</feature>
<feature type="region of interest" description="Disordered" evidence="1">
    <location>
        <begin position="59"/>
        <end position="84"/>
    </location>
</feature>
<proteinExistence type="predicted"/>
<name>A0AAQ3MKE5_VIGMU</name>
<protein>
    <submittedName>
        <fullName evidence="2">Uncharacterized protein</fullName>
    </submittedName>
</protein>
<evidence type="ECO:0000313" key="2">
    <source>
        <dbReference type="EMBL" id="WVY92510.1"/>
    </source>
</evidence>
<keyword evidence="3" id="KW-1185">Reference proteome</keyword>
<evidence type="ECO:0000256" key="1">
    <source>
        <dbReference type="SAM" id="MobiDB-lite"/>
    </source>
</evidence>
<evidence type="ECO:0000313" key="3">
    <source>
        <dbReference type="Proteomes" id="UP001374535"/>
    </source>
</evidence>